<sequence>MKDPLPDLTTLVETERKMFGKYVLPIAIILILIGITGLLAPILLSAVTVGIVAAVLVIAGLTWLIHSYQLHQYHLADWLKPLLLLTTGVIMIALPNAGIASIGLLFVLYFILDAYRNFTRSHVYAGHGRGWFIFSGIVDVLIAILFLATWPQGSLILVGIFVGVNLIFDGVILLMIATANKP</sequence>
<protein>
    <recommendedName>
        <fullName evidence="3">Acid-resistance membrane protein</fullName>
    </recommendedName>
</protein>
<dbReference type="InterPro" id="IPR052712">
    <property type="entry name" value="Acid_resist_chaperone_HdeD"/>
</dbReference>
<dbReference type="Pfam" id="PF03729">
    <property type="entry name" value="DUF308"/>
    <property type="match status" value="2"/>
</dbReference>
<dbReference type="PANTHER" id="PTHR34989">
    <property type="entry name" value="PROTEIN HDED"/>
    <property type="match status" value="1"/>
</dbReference>
<dbReference type="EMBL" id="WNJL01000035">
    <property type="protein sequence ID" value="NDU42927.1"/>
    <property type="molecule type" value="Genomic_DNA"/>
</dbReference>
<dbReference type="GO" id="GO:0005886">
    <property type="term" value="C:plasma membrane"/>
    <property type="evidence" value="ECO:0007669"/>
    <property type="project" value="TreeGrafter"/>
</dbReference>
<dbReference type="PANTHER" id="PTHR34989:SF1">
    <property type="entry name" value="PROTEIN HDED"/>
    <property type="match status" value="1"/>
</dbReference>
<keyword evidence="1" id="KW-1133">Transmembrane helix</keyword>
<evidence type="ECO:0000313" key="2">
    <source>
        <dbReference type="EMBL" id="NDU42927.1"/>
    </source>
</evidence>
<dbReference type="InterPro" id="IPR005325">
    <property type="entry name" value="DUF308_memb"/>
</dbReference>
<name>A0A845UAY3_9PROT</name>
<feature type="transmembrane region" description="Helical" evidence="1">
    <location>
        <begin position="82"/>
        <end position="111"/>
    </location>
</feature>
<proteinExistence type="predicted"/>
<keyword evidence="1" id="KW-0812">Transmembrane</keyword>
<reference evidence="2" key="1">
    <citation type="submission" date="2019-11" db="EMBL/GenBank/DDBJ databases">
        <title>Acidithiobacillus ferrianus sp. nov.: a facultatively anaerobic and extremely acidophilic chemolithoautotroph.</title>
        <authorList>
            <person name="Norris P.R."/>
            <person name="Falagan C."/>
            <person name="Moya-Beltran A."/>
            <person name="Castro M."/>
            <person name="Quatrini R."/>
            <person name="Johnson D.B."/>
        </authorList>
    </citation>
    <scope>NUCLEOTIDE SEQUENCE [LARGE SCALE GENOMIC DNA]</scope>
    <source>
        <strain evidence="2">MG</strain>
    </source>
</reference>
<dbReference type="RefSeq" id="WP_163098156.1">
    <property type="nucleotide sequence ID" value="NZ_CP127523.1"/>
</dbReference>
<feature type="transmembrane region" description="Helical" evidence="1">
    <location>
        <begin position="131"/>
        <end position="148"/>
    </location>
</feature>
<comment type="caution">
    <text evidence="2">The sequence shown here is derived from an EMBL/GenBank/DDBJ whole genome shotgun (WGS) entry which is preliminary data.</text>
</comment>
<feature type="transmembrane region" description="Helical" evidence="1">
    <location>
        <begin position="22"/>
        <end position="44"/>
    </location>
</feature>
<gene>
    <name evidence="2" type="ORF">GL267_09855</name>
</gene>
<accession>A0A845UAY3</accession>
<evidence type="ECO:0000256" key="1">
    <source>
        <dbReference type="SAM" id="Phobius"/>
    </source>
</evidence>
<feature type="transmembrane region" description="Helical" evidence="1">
    <location>
        <begin position="155"/>
        <end position="177"/>
    </location>
</feature>
<keyword evidence="1" id="KW-0472">Membrane</keyword>
<organism evidence="2">
    <name type="scientific">Acidithiobacillus ferrianus</name>
    <dbReference type="NCBI Taxonomy" id="2678518"/>
    <lineage>
        <taxon>Bacteria</taxon>
        <taxon>Pseudomonadati</taxon>
        <taxon>Pseudomonadota</taxon>
        <taxon>Acidithiobacillia</taxon>
        <taxon>Acidithiobacillales</taxon>
        <taxon>Acidithiobacillaceae</taxon>
        <taxon>Acidithiobacillus</taxon>
    </lineage>
</organism>
<feature type="transmembrane region" description="Helical" evidence="1">
    <location>
        <begin position="50"/>
        <end position="70"/>
    </location>
</feature>
<dbReference type="AlphaFoldDB" id="A0A845UAY3"/>
<evidence type="ECO:0008006" key="3">
    <source>
        <dbReference type="Google" id="ProtNLM"/>
    </source>
</evidence>